<feature type="region of interest" description="Disordered" evidence="1">
    <location>
        <begin position="601"/>
        <end position="687"/>
    </location>
</feature>
<dbReference type="Proteomes" id="UP000230002">
    <property type="component" value="Unassembled WGS sequence"/>
</dbReference>
<feature type="region of interest" description="Disordered" evidence="1">
    <location>
        <begin position="132"/>
        <end position="286"/>
    </location>
</feature>
<feature type="region of interest" description="Disordered" evidence="1">
    <location>
        <begin position="707"/>
        <end position="731"/>
    </location>
</feature>
<reference evidence="2 3" key="1">
    <citation type="journal article" date="2015" name="Sci. Rep.">
        <title>Chromosome-level genome map provides insights into diverse defense mechanisms in the medicinal fungus Ganoderma sinense.</title>
        <authorList>
            <person name="Zhu Y."/>
            <person name="Xu J."/>
            <person name="Sun C."/>
            <person name="Zhou S."/>
            <person name="Xu H."/>
            <person name="Nelson D.R."/>
            <person name="Qian J."/>
            <person name="Song J."/>
            <person name="Luo H."/>
            <person name="Xiang L."/>
            <person name="Li Y."/>
            <person name="Xu Z."/>
            <person name="Ji A."/>
            <person name="Wang L."/>
            <person name="Lu S."/>
            <person name="Hayward A."/>
            <person name="Sun W."/>
            <person name="Li X."/>
            <person name="Schwartz D.C."/>
            <person name="Wang Y."/>
            <person name="Chen S."/>
        </authorList>
    </citation>
    <scope>NUCLEOTIDE SEQUENCE [LARGE SCALE GENOMIC DNA]</scope>
    <source>
        <strain evidence="2 3">ZZ0214-1</strain>
    </source>
</reference>
<dbReference type="AlphaFoldDB" id="A0A2G8S3N8"/>
<comment type="caution">
    <text evidence="2">The sequence shown here is derived from an EMBL/GenBank/DDBJ whole genome shotgun (WGS) entry which is preliminary data.</text>
</comment>
<feature type="region of interest" description="Disordered" evidence="1">
    <location>
        <begin position="400"/>
        <end position="515"/>
    </location>
</feature>
<dbReference type="EMBL" id="AYKW01000024">
    <property type="protein sequence ID" value="PIL28382.1"/>
    <property type="molecule type" value="Genomic_DNA"/>
</dbReference>
<accession>A0A2G8S3N8</accession>
<gene>
    <name evidence="2" type="ORF">GSI_09533</name>
</gene>
<name>A0A2G8S3N8_9APHY</name>
<proteinExistence type="predicted"/>
<keyword evidence="3" id="KW-1185">Reference proteome</keyword>
<feature type="compositionally biased region" description="Low complexity" evidence="1">
    <location>
        <begin position="601"/>
        <end position="642"/>
    </location>
</feature>
<organism evidence="2 3">
    <name type="scientific">Ganoderma sinense ZZ0214-1</name>
    <dbReference type="NCBI Taxonomy" id="1077348"/>
    <lineage>
        <taxon>Eukaryota</taxon>
        <taxon>Fungi</taxon>
        <taxon>Dikarya</taxon>
        <taxon>Basidiomycota</taxon>
        <taxon>Agaricomycotina</taxon>
        <taxon>Agaricomycetes</taxon>
        <taxon>Polyporales</taxon>
        <taxon>Polyporaceae</taxon>
        <taxon>Ganoderma</taxon>
    </lineage>
</organism>
<protein>
    <submittedName>
        <fullName evidence="2">Uncharacterized protein</fullName>
    </submittedName>
</protein>
<dbReference type="OrthoDB" id="6365676at2759"/>
<feature type="compositionally biased region" description="Acidic residues" evidence="1">
    <location>
        <begin position="747"/>
        <end position="757"/>
    </location>
</feature>
<feature type="compositionally biased region" description="Polar residues" evidence="1">
    <location>
        <begin position="170"/>
        <end position="180"/>
    </location>
</feature>
<evidence type="ECO:0000256" key="1">
    <source>
        <dbReference type="SAM" id="MobiDB-lite"/>
    </source>
</evidence>
<feature type="region of interest" description="Disordered" evidence="1">
    <location>
        <begin position="744"/>
        <end position="763"/>
    </location>
</feature>
<feature type="compositionally biased region" description="Pro residues" evidence="1">
    <location>
        <begin position="214"/>
        <end position="225"/>
    </location>
</feature>
<feature type="compositionally biased region" description="Polar residues" evidence="1">
    <location>
        <begin position="145"/>
        <end position="160"/>
    </location>
</feature>
<feature type="compositionally biased region" description="Low complexity" evidence="1">
    <location>
        <begin position="408"/>
        <end position="418"/>
    </location>
</feature>
<feature type="compositionally biased region" description="Polar residues" evidence="1">
    <location>
        <begin position="192"/>
        <end position="207"/>
    </location>
</feature>
<evidence type="ECO:0000313" key="3">
    <source>
        <dbReference type="Proteomes" id="UP000230002"/>
    </source>
</evidence>
<feature type="compositionally biased region" description="Low complexity" evidence="1">
    <location>
        <begin position="270"/>
        <end position="280"/>
    </location>
</feature>
<dbReference type="STRING" id="1077348.A0A2G8S3N8"/>
<evidence type="ECO:0000313" key="2">
    <source>
        <dbReference type="EMBL" id="PIL28382.1"/>
    </source>
</evidence>
<sequence length="779" mass="80361">MPPAGHGRHSISLGAPRLPEDFLLAPPPGTMALSSMYAPHQYPMSHSSAVYPHDFTSLPPLASALAPSDSSMPPMMPHHHREAMENQDPLARMRAQAELLSRAGVMPNGALTLAQPGSAADASLTLPGLYASSSSQESHYDNRYNLPQSSQWDGSRQFSQAKDFEAPYGQRSQSHPTVPSYSAAGAAGGEPSLQTHPPTIASSSSYDGGNPAPYHHPPLPGPPPMYQHHSSGQGQGPGPGQGQHQHSRSDDMGSEGDFGSDAGSSGTGHSHSIPSSANSSTVHLPLPGFNDLRARADLGGGGGGGGRRGRVSSAFGLMSLDDPNVLAGIASDGQPFFSGISFAPTKQGGNNAHPTSGMALATPMPVPQDLLAQLKSAGGRSVDMDSKEMHDFWKMYLRTPLTGPNPNPHSTSNNSNGNGSSGGGGAMFSLQTPTGPGAPLGQSNVAAGPGGRPSPTRRHSRVASLPSMKTPPAPLFASADEGLGHGHGNGQRPSTGDHEAHGAHQHHHPHQQAGYNSTVRTTVHEADDLKSYEQAVLARKAPMNLNLVPKRKGSLAAPPGMGVRGANAGMGVGMGKSKSMSPVVPHAGFGGAFRRRLASLGPASSSSAGTNGSSGSGMSQSQSQSQSQGQGQAQGQSQASSSLAHAFGGEAGGADGHALLQPPPPPPTMTTEDYATTTGAGAGAGYRPSFKRIASQTLGPASAKRALLGPAGWDHNHNHHHHHQEEDEDDRDVRVVGDVGMCMGGREEEEEDEEEDPDVRMCGVREGGLGRRLAAQVHG</sequence>